<dbReference type="EMBL" id="RQZG01000012">
    <property type="protein sequence ID" value="RRD04298.1"/>
    <property type="molecule type" value="Genomic_DNA"/>
</dbReference>
<comment type="caution">
    <text evidence="1">The sequence shown here is derived from an EMBL/GenBank/DDBJ whole genome shotgun (WGS) entry which is preliminary data.</text>
</comment>
<dbReference type="RefSeq" id="WP_124845153.1">
    <property type="nucleotide sequence ID" value="NZ_RQZG01000012.1"/>
</dbReference>
<organism evidence="1 2">
    <name type="scientific">Arachnia propionica</name>
    <dbReference type="NCBI Taxonomy" id="1750"/>
    <lineage>
        <taxon>Bacteria</taxon>
        <taxon>Bacillati</taxon>
        <taxon>Actinomycetota</taxon>
        <taxon>Actinomycetes</taxon>
        <taxon>Propionibacteriales</taxon>
        <taxon>Propionibacteriaceae</taxon>
        <taxon>Arachnia</taxon>
    </lineage>
</organism>
<dbReference type="AlphaFoldDB" id="A0A3P1T4R1"/>
<reference evidence="1 2" key="1">
    <citation type="submission" date="2018-11" db="EMBL/GenBank/DDBJ databases">
        <title>Genomes From Bacteria Associated with the Canine Oral Cavity: a Test Case for Automated Genome-Based Taxonomic Assignment.</title>
        <authorList>
            <person name="Coil D.A."/>
            <person name="Jospin G."/>
            <person name="Darling A.E."/>
            <person name="Wallis C."/>
            <person name="Davis I.J."/>
            <person name="Harris S."/>
            <person name="Eisen J.A."/>
            <person name="Holcombe L.J."/>
            <person name="O'Flynn C."/>
        </authorList>
    </citation>
    <scope>NUCLEOTIDE SEQUENCE [LARGE SCALE GENOMIC DNA]</scope>
    <source>
        <strain evidence="1 2">OH887_COT-365</strain>
    </source>
</reference>
<accession>A0A3P1T4R1</accession>
<gene>
    <name evidence="1" type="ORF">EII34_10720</name>
</gene>
<proteinExistence type="predicted"/>
<evidence type="ECO:0000313" key="1">
    <source>
        <dbReference type="EMBL" id="RRD04298.1"/>
    </source>
</evidence>
<protein>
    <submittedName>
        <fullName evidence="1">Uncharacterized protein</fullName>
    </submittedName>
</protein>
<dbReference type="Proteomes" id="UP000280819">
    <property type="component" value="Unassembled WGS sequence"/>
</dbReference>
<sequence>MGEALAPTGALLDDTHAFLLVVAGMPTGTKPEQVRGLAHLVTVRLSDVTVVAHVEVGRSIGGFQAVSPTLSLTADGSGLLMGAGCHGRHVLTGEVIDPATVPEDITGELAASRGST</sequence>
<evidence type="ECO:0000313" key="2">
    <source>
        <dbReference type="Proteomes" id="UP000280819"/>
    </source>
</evidence>
<name>A0A3P1T4R1_9ACTN</name>